<dbReference type="PANTHER" id="PTHR24559">
    <property type="entry name" value="TRANSPOSON TY3-I GAG-POL POLYPROTEIN"/>
    <property type="match status" value="1"/>
</dbReference>
<dbReference type="GO" id="GO:0003964">
    <property type="term" value="F:RNA-directed DNA polymerase activity"/>
    <property type="evidence" value="ECO:0007669"/>
    <property type="project" value="UniProtKB-KW"/>
</dbReference>
<keyword evidence="1" id="KW-0645">Protease</keyword>
<keyword evidence="7" id="KW-0695">RNA-directed DNA polymerase</keyword>
<dbReference type="PANTHER" id="PTHR24559:SF444">
    <property type="entry name" value="REVERSE TRANSCRIPTASE DOMAIN-CONTAINING PROTEIN"/>
    <property type="match status" value="1"/>
</dbReference>
<evidence type="ECO:0000313" key="10">
    <source>
        <dbReference type="Proteomes" id="UP000439903"/>
    </source>
</evidence>
<keyword evidence="2" id="KW-0808">Transferase</keyword>
<dbReference type="PROSITE" id="PS50878">
    <property type="entry name" value="RT_POL"/>
    <property type="match status" value="1"/>
</dbReference>
<dbReference type="GO" id="GO:0006508">
    <property type="term" value="P:proteolysis"/>
    <property type="evidence" value="ECO:0007669"/>
    <property type="project" value="UniProtKB-KW"/>
</dbReference>
<evidence type="ECO:0000256" key="1">
    <source>
        <dbReference type="ARBA" id="ARBA00022670"/>
    </source>
</evidence>
<evidence type="ECO:0000256" key="3">
    <source>
        <dbReference type="ARBA" id="ARBA00022695"/>
    </source>
</evidence>
<protein>
    <submittedName>
        <fullName evidence="9">Gag-pol fusion protein</fullName>
    </submittedName>
</protein>
<dbReference type="Proteomes" id="UP000439903">
    <property type="component" value="Unassembled WGS sequence"/>
</dbReference>
<evidence type="ECO:0000259" key="8">
    <source>
        <dbReference type="PROSITE" id="PS50878"/>
    </source>
</evidence>
<keyword evidence="6" id="KW-0378">Hydrolase</keyword>
<gene>
    <name evidence="9" type="ORF">F8M41_012248</name>
</gene>
<evidence type="ECO:0000256" key="6">
    <source>
        <dbReference type="ARBA" id="ARBA00022801"/>
    </source>
</evidence>
<dbReference type="Gene3D" id="3.30.70.270">
    <property type="match status" value="1"/>
</dbReference>
<dbReference type="InterPro" id="IPR053134">
    <property type="entry name" value="RNA-dir_DNA_polymerase"/>
</dbReference>
<keyword evidence="3" id="KW-0548">Nucleotidyltransferase</keyword>
<reference evidence="9 10" key="1">
    <citation type="journal article" date="2019" name="Environ. Microbiol.">
        <title>At the nexus of three kingdoms: the genome of the mycorrhizal fungus Gigaspora margarita provides insights into plant, endobacterial and fungal interactions.</title>
        <authorList>
            <person name="Venice F."/>
            <person name="Ghignone S."/>
            <person name="Salvioli di Fossalunga A."/>
            <person name="Amselem J."/>
            <person name="Novero M."/>
            <person name="Xianan X."/>
            <person name="Sedzielewska Toro K."/>
            <person name="Morin E."/>
            <person name="Lipzen A."/>
            <person name="Grigoriev I.V."/>
            <person name="Henrissat B."/>
            <person name="Martin F.M."/>
            <person name="Bonfante P."/>
        </authorList>
    </citation>
    <scope>NUCLEOTIDE SEQUENCE [LARGE SCALE GENOMIC DNA]</scope>
    <source>
        <strain evidence="9 10">BEG34</strain>
    </source>
</reference>
<evidence type="ECO:0000256" key="2">
    <source>
        <dbReference type="ARBA" id="ARBA00022679"/>
    </source>
</evidence>
<keyword evidence="5" id="KW-0255">Endonuclease</keyword>
<dbReference type="InterPro" id="IPR043128">
    <property type="entry name" value="Rev_trsase/Diguanyl_cyclase"/>
</dbReference>
<accession>A0A8H4B3Y2</accession>
<name>A0A8H4B3Y2_GIGMA</name>
<comment type="caution">
    <text evidence="9">The sequence shown here is derived from an EMBL/GenBank/DDBJ whole genome shotgun (WGS) entry which is preliminary data.</text>
</comment>
<feature type="domain" description="Reverse transcriptase" evidence="8">
    <location>
        <begin position="1"/>
        <end position="114"/>
    </location>
</feature>
<dbReference type="OrthoDB" id="5920460at2759"/>
<dbReference type="InterPro" id="IPR043502">
    <property type="entry name" value="DNA/RNA_pol_sf"/>
</dbReference>
<organism evidence="9 10">
    <name type="scientific">Gigaspora margarita</name>
    <dbReference type="NCBI Taxonomy" id="4874"/>
    <lineage>
        <taxon>Eukaryota</taxon>
        <taxon>Fungi</taxon>
        <taxon>Fungi incertae sedis</taxon>
        <taxon>Mucoromycota</taxon>
        <taxon>Glomeromycotina</taxon>
        <taxon>Glomeromycetes</taxon>
        <taxon>Diversisporales</taxon>
        <taxon>Gigasporaceae</taxon>
        <taxon>Gigaspora</taxon>
    </lineage>
</organism>
<dbReference type="InterPro" id="IPR000477">
    <property type="entry name" value="RT_dom"/>
</dbReference>
<evidence type="ECO:0000256" key="5">
    <source>
        <dbReference type="ARBA" id="ARBA00022759"/>
    </source>
</evidence>
<keyword evidence="10" id="KW-1185">Reference proteome</keyword>
<dbReference type="SUPFAM" id="SSF56672">
    <property type="entry name" value="DNA/RNA polymerases"/>
    <property type="match status" value="1"/>
</dbReference>
<proteinExistence type="predicted"/>
<dbReference type="GO" id="GO:0008233">
    <property type="term" value="F:peptidase activity"/>
    <property type="evidence" value="ECO:0007669"/>
    <property type="project" value="UniProtKB-KW"/>
</dbReference>
<dbReference type="GO" id="GO:0004519">
    <property type="term" value="F:endonuclease activity"/>
    <property type="evidence" value="ECO:0007669"/>
    <property type="project" value="UniProtKB-KW"/>
</dbReference>
<dbReference type="FunFam" id="3.10.10.10:FF:000007">
    <property type="entry name" value="Retrovirus-related Pol polyprotein from transposon 17.6-like Protein"/>
    <property type="match status" value="1"/>
</dbReference>
<dbReference type="CDD" id="cd01647">
    <property type="entry name" value="RT_LTR"/>
    <property type="match status" value="1"/>
</dbReference>
<dbReference type="EMBL" id="WTPW01000026">
    <property type="protein sequence ID" value="KAF0557789.1"/>
    <property type="molecule type" value="Genomic_DNA"/>
</dbReference>
<evidence type="ECO:0000256" key="4">
    <source>
        <dbReference type="ARBA" id="ARBA00022722"/>
    </source>
</evidence>
<dbReference type="Gene3D" id="3.10.10.10">
    <property type="entry name" value="HIV Type 1 Reverse Transcriptase, subunit A, domain 1"/>
    <property type="match status" value="1"/>
</dbReference>
<evidence type="ECO:0000313" key="9">
    <source>
        <dbReference type="EMBL" id="KAF0557789.1"/>
    </source>
</evidence>
<keyword evidence="4" id="KW-0540">Nuclease</keyword>
<dbReference type="AlphaFoldDB" id="A0A8H4B3Y2"/>
<sequence>MLDSLAGATYFSTLDLMSGYWQVKVHPEDREKTAFITRYGTYEFNVMPFELCNAPATFQRLMNQVYKGIAYKYVVVYLDDTNVFSRTFDDHIKHLREVFTRIRKAGLKLNIEKM</sequence>
<dbReference type="Pfam" id="PF00078">
    <property type="entry name" value="RVT_1"/>
    <property type="match status" value="1"/>
</dbReference>
<evidence type="ECO:0000256" key="7">
    <source>
        <dbReference type="ARBA" id="ARBA00022918"/>
    </source>
</evidence>